<dbReference type="GO" id="GO:0007189">
    <property type="term" value="P:adenylate cyclase-activating G protein-coupled receptor signaling pathway"/>
    <property type="evidence" value="ECO:0007669"/>
    <property type="project" value="TreeGrafter"/>
</dbReference>
<accession>A0A9W8JZA7</accession>
<feature type="transmembrane region" description="Helical" evidence="6">
    <location>
        <begin position="247"/>
        <end position="267"/>
    </location>
</feature>
<keyword evidence="3 6" id="KW-1133">Transmembrane helix</keyword>
<protein>
    <recommendedName>
        <fullName evidence="9">Glucose receptor Git3 N-terminal domain-containing protein</fullName>
    </recommendedName>
</protein>
<name>A0A9W8JZA7_9AGAR</name>
<reference evidence="7" key="1">
    <citation type="submission" date="2022-07" db="EMBL/GenBank/DDBJ databases">
        <title>Genome Sequence of Agrocybe chaxingu.</title>
        <authorList>
            <person name="Buettner E."/>
        </authorList>
    </citation>
    <scope>NUCLEOTIDE SEQUENCE</scope>
    <source>
        <strain evidence="7">MP-N11</strain>
    </source>
</reference>
<dbReference type="AlphaFoldDB" id="A0A9W8JZA7"/>
<feature type="transmembrane region" description="Helical" evidence="6">
    <location>
        <begin position="100"/>
        <end position="124"/>
    </location>
</feature>
<feature type="compositionally biased region" description="Polar residues" evidence="5">
    <location>
        <begin position="400"/>
        <end position="413"/>
    </location>
</feature>
<evidence type="ECO:0000256" key="1">
    <source>
        <dbReference type="ARBA" id="ARBA00004141"/>
    </source>
</evidence>
<dbReference type="GO" id="GO:0004930">
    <property type="term" value="F:G protein-coupled receptor activity"/>
    <property type="evidence" value="ECO:0007669"/>
    <property type="project" value="TreeGrafter"/>
</dbReference>
<dbReference type="OrthoDB" id="100006at2759"/>
<organism evidence="7 8">
    <name type="scientific">Agrocybe chaxingu</name>
    <dbReference type="NCBI Taxonomy" id="84603"/>
    <lineage>
        <taxon>Eukaryota</taxon>
        <taxon>Fungi</taxon>
        <taxon>Dikarya</taxon>
        <taxon>Basidiomycota</taxon>
        <taxon>Agaricomycotina</taxon>
        <taxon>Agaricomycetes</taxon>
        <taxon>Agaricomycetidae</taxon>
        <taxon>Agaricales</taxon>
        <taxon>Agaricineae</taxon>
        <taxon>Strophariaceae</taxon>
        <taxon>Agrocybe</taxon>
    </lineage>
</organism>
<dbReference type="PANTHER" id="PTHR23112:SF37">
    <property type="entry name" value="G PROTEIN-COUPLED RECEPTOR GPR1"/>
    <property type="match status" value="1"/>
</dbReference>
<evidence type="ECO:0000256" key="4">
    <source>
        <dbReference type="ARBA" id="ARBA00023136"/>
    </source>
</evidence>
<feature type="transmembrane region" description="Helical" evidence="6">
    <location>
        <begin position="279"/>
        <end position="298"/>
    </location>
</feature>
<proteinExistence type="predicted"/>
<comment type="caution">
    <text evidence="7">The sequence shown here is derived from an EMBL/GenBank/DDBJ whole genome shotgun (WGS) entry which is preliminary data.</text>
</comment>
<dbReference type="Gene3D" id="1.20.1070.10">
    <property type="entry name" value="Rhodopsin 7-helix transmembrane proteins"/>
    <property type="match status" value="1"/>
</dbReference>
<evidence type="ECO:0000256" key="3">
    <source>
        <dbReference type="ARBA" id="ARBA00022989"/>
    </source>
</evidence>
<feature type="transmembrane region" description="Helical" evidence="6">
    <location>
        <begin position="136"/>
        <end position="155"/>
    </location>
</feature>
<dbReference type="CDD" id="cd00637">
    <property type="entry name" value="7tm_classA_rhodopsin-like"/>
    <property type="match status" value="1"/>
</dbReference>
<keyword evidence="2 6" id="KW-0812">Transmembrane</keyword>
<evidence type="ECO:0008006" key="9">
    <source>
        <dbReference type="Google" id="ProtNLM"/>
    </source>
</evidence>
<keyword evidence="8" id="KW-1185">Reference proteome</keyword>
<evidence type="ECO:0000313" key="8">
    <source>
        <dbReference type="Proteomes" id="UP001148786"/>
    </source>
</evidence>
<feature type="transmembrane region" description="Helical" evidence="6">
    <location>
        <begin position="185"/>
        <end position="209"/>
    </location>
</feature>
<comment type="subcellular location">
    <subcellularLocation>
        <location evidence="1">Membrane</location>
        <topology evidence="1">Multi-pass membrane protein</topology>
    </subcellularLocation>
</comment>
<feature type="compositionally biased region" description="Basic and acidic residues" evidence="5">
    <location>
        <begin position="350"/>
        <end position="364"/>
    </location>
</feature>
<keyword evidence="4 6" id="KW-0472">Membrane</keyword>
<feature type="transmembrane region" description="Helical" evidence="6">
    <location>
        <begin position="12"/>
        <end position="39"/>
    </location>
</feature>
<dbReference type="Proteomes" id="UP001148786">
    <property type="component" value="Unassembled WGS sequence"/>
</dbReference>
<sequence>MSYTGTFGQRLGIFFTIEGSVLSAVSVTFILCFALYKWLRRTVRTWGKPVMQPSDASDSSLFLNLMLADLIQAIGNMPNIKWMADAEIMEGPLCTAQAVIKQIGIVGVAMTSLAIAVHTFSILVLRWRAPRHISKFVVVGVWVFTALVIGIPNAVHRNERYYGPTGFWCWIVTEYKVEQIVTEYLWVWFAGLSMAILYTLMFVVMRGWFIIDNGIHWHKNYDSVHHGAAAPETEEDKQSKAIAKMMLFYPAVYIFSFFPNSLARWLFFSGFETPYQFSLFASTVYSLSGMFNLILFFVTRPALVVGPNVTFEETVPLSEALHRKSSSRGTKRLGHLPDIHYDESPEVDIEKRSVGPDFDPRMLTDRNNLTHSPASRYGSLPAPTPPPGRGSTMEYLSVDRNGSYQRSRGSSSLTEEEDYGHLPG</sequence>
<evidence type="ECO:0000313" key="7">
    <source>
        <dbReference type="EMBL" id="KAJ3507788.1"/>
    </source>
</evidence>
<dbReference type="GO" id="GO:0005886">
    <property type="term" value="C:plasma membrane"/>
    <property type="evidence" value="ECO:0007669"/>
    <property type="project" value="TreeGrafter"/>
</dbReference>
<evidence type="ECO:0000256" key="6">
    <source>
        <dbReference type="SAM" id="Phobius"/>
    </source>
</evidence>
<dbReference type="SUPFAM" id="SSF81321">
    <property type="entry name" value="Family A G protein-coupled receptor-like"/>
    <property type="match status" value="1"/>
</dbReference>
<feature type="region of interest" description="Disordered" evidence="5">
    <location>
        <begin position="350"/>
        <end position="424"/>
    </location>
</feature>
<evidence type="ECO:0000256" key="2">
    <source>
        <dbReference type="ARBA" id="ARBA00022692"/>
    </source>
</evidence>
<dbReference type="EMBL" id="JANKHO010000625">
    <property type="protein sequence ID" value="KAJ3507788.1"/>
    <property type="molecule type" value="Genomic_DNA"/>
</dbReference>
<gene>
    <name evidence="7" type="ORF">NLJ89_g6110</name>
</gene>
<dbReference type="PANTHER" id="PTHR23112">
    <property type="entry name" value="G PROTEIN-COUPLED RECEPTOR 157-RELATED"/>
    <property type="match status" value="1"/>
</dbReference>
<evidence type="ECO:0000256" key="5">
    <source>
        <dbReference type="SAM" id="MobiDB-lite"/>
    </source>
</evidence>